<name>A0A8S5TH27_9CAUD</name>
<proteinExistence type="predicted"/>
<organism evidence="1">
    <name type="scientific">Myoviridae sp. ctIty1</name>
    <dbReference type="NCBI Taxonomy" id="2827673"/>
    <lineage>
        <taxon>Viruses</taxon>
        <taxon>Duplodnaviria</taxon>
        <taxon>Heunggongvirae</taxon>
        <taxon>Uroviricota</taxon>
        <taxon>Caudoviricetes</taxon>
    </lineage>
</organism>
<protein>
    <submittedName>
        <fullName evidence="1">Uncharacterized protein</fullName>
    </submittedName>
</protein>
<accession>A0A8S5TH27</accession>
<sequence length="255" mass="30424">MILPRNFISSNHKVHDKYDPLNIFEDFTSYINDFNRTDGNKYVRYIRRWIIKHIKFPLLSNRISKGSRKILKESFKHPETIVYHVMRYSIFLLYFSTLFQVDLEDLLKGIFENNRDSCDIIFEYNDTRENAFQRINKIIIINYNLNSLYRPTNDRFIKTKLRLDLDERIYTIEEIVYKCSTKLETATAGVESLRRFQIDEKGRILNPYYKFGKHLKAEEYSKYSVMAVNIMGILDIILRSVLNVGISKQVNDTRA</sequence>
<evidence type="ECO:0000313" key="1">
    <source>
        <dbReference type="EMBL" id="DAF62347.1"/>
    </source>
</evidence>
<dbReference type="EMBL" id="BK032823">
    <property type="protein sequence ID" value="DAF62347.1"/>
    <property type="molecule type" value="Genomic_DNA"/>
</dbReference>
<reference evidence="1" key="1">
    <citation type="journal article" date="2021" name="Proc. Natl. Acad. Sci. U.S.A.">
        <title>A Catalog of Tens of Thousands of Viruses from Human Metagenomes Reveals Hidden Associations with Chronic Diseases.</title>
        <authorList>
            <person name="Tisza M.J."/>
            <person name="Buck C.B."/>
        </authorList>
    </citation>
    <scope>NUCLEOTIDE SEQUENCE</scope>
    <source>
        <strain evidence="1">CtIty1</strain>
    </source>
</reference>